<dbReference type="OrthoDB" id="5294582at2"/>
<dbReference type="EMBL" id="LFZK01000001">
    <property type="protein sequence ID" value="KYC29046.1"/>
    <property type="molecule type" value="Genomic_DNA"/>
</dbReference>
<gene>
    <name evidence="1" type="ORF">ACY05_00150</name>
</gene>
<accession>A0A656Z9Q2</accession>
<comment type="caution">
    <text evidence="1">The sequence shown here is derived from an EMBL/GenBank/DDBJ whole genome shotgun (WGS) entry which is preliminary data.</text>
</comment>
<keyword evidence="2" id="KW-1185">Reference proteome</keyword>
<name>A0A656Z9Q2_9PROT</name>
<dbReference type="NCBIfam" id="TIGR02098">
    <property type="entry name" value="MJ0042_CXXC"/>
    <property type="match status" value="1"/>
</dbReference>
<dbReference type="Proteomes" id="UP000243416">
    <property type="component" value="Unassembled WGS sequence"/>
</dbReference>
<dbReference type="InterPro" id="IPR011723">
    <property type="entry name" value="Znf/thioredoxin_put"/>
</dbReference>
<evidence type="ECO:0000313" key="1">
    <source>
        <dbReference type="EMBL" id="KYC29046.1"/>
    </source>
</evidence>
<dbReference type="RefSeq" id="WP_067169140.1">
    <property type="nucleotide sequence ID" value="NZ_LFZK01000001.1"/>
</dbReference>
<evidence type="ECO:0000313" key="2">
    <source>
        <dbReference type="Proteomes" id="UP000243416"/>
    </source>
</evidence>
<dbReference type="Pfam" id="PF11906">
    <property type="entry name" value="DUF3426"/>
    <property type="match status" value="1"/>
</dbReference>
<organism evidence="1 2">
    <name type="scientific">Sterolibacterium denitrificans</name>
    <dbReference type="NCBI Taxonomy" id="157592"/>
    <lineage>
        <taxon>Bacteria</taxon>
        <taxon>Pseudomonadati</taxon>
        <taxon>Pseudomonadota</taxon>
        <taxon>Betaproteobacteria</taxon>
        <taxon>Nitrosomonadales</taxon>
        <taxon>Sterolibacteriaceae</taxon>
        <taxon>Sterolibacterium</taxon>
    </lineage>
</organism>
<dbReference type="Pfam" id="PF13719">
    <property type="entry name" value="Zn_ribbon_5"/>
    <property type="match status" value="1"/>
</dbReference>
<sequence>MMQTRCPACTTAFRVTPEQLKMRQGQVRCGKCRQVFDALAALTDVEPVEPAVQMTADSEPMAASDDDLIPAAAPEIAATEVESEAEAEPEPTASVATAATTPPPAVAEEALDAEQPDAAVASGIVTPVVEAGPQPESESKPEAEPEPEPDVTAPAEPPRVSLLDDGEGGDALAASPWPWLLASLLAMLLLSCQLLIHFRSEALVLAPELKPALQAACDVLGCDLSLPRQPEQLSIEASDLHPDTQRKDGLVLTATLKNRALFAQQLPHLELTLTDAYDQPLLRKVIAPDEYLPPANDHAPRPVGFAPRDELAIHLSLLPENGLRGNAAGYRLYLFYP</sequence>
<dbReference type="AlphaFoldDB" id="A0A656Z9Q2"/>
<protein>
    <submittedName>
        <fullName evidence="1">Uncharacterized protein</fullName>
    </submittedName>
</protein>
<reference evidence="1 2" key="1">
    <citation type="journal article" date="2016" name="ISME J.">
        <title>Integrated multi-omics analyses reveal the biochemical mechanisms and phylogenetic relevance of anaerobic androgen biodegradation in the environment.</title>
        <authorList>
            <person name="Yang F.C."/>
            <person name="Chen Y.L."/>
            <person name="Tang S.L."/>
            <person name="Yu C.P."/>
            <person name="Wang P.H."/>
            <person name="Ismail W."/>
            <person name="Wang C.H."/>
            <person name="Ding J.Y."/>
            <person name="Yang C.Y."/>
            <person name="Yang C.Y."/>
            <person name="Chiang Y.R."/>
        </authorList>
    </citation>
    <scope>NUCLEOTIDE SEQUENCE [LARGE SCALE GENOMIC DNA]</scope>
    <source>
        <strain evidence="1 2">DSM 13999</strain>
    </source>
</reference>
<dbReference type="InterPro" id="IPR021834">
    <property type="entry name" value="DUF3426"/>
</dbReference>
<proteinExistence type="predicted"/>